<proteinExistence type="predicted"/>
<evidence type="ECO:0000313" key="2">
    <source>
        <dbReference type="WBParaSite" id="nRc.2.0.1.t20813-RA"/>
    </source>
</evidence>
<reference evidence="2" key="1">
    <citation type="submission" date="2022-11" db="UniProtKB">
        <authorList>
            <consortium name="WormBaseParasite"/>
        </authorList>
    </citation>
    <scope>IDENTIFICATION</scope>
</reference>
<dbReference type="Proteomes" id="UP000887565">
    <property type="component" value="Unplaced"/>
</dbReference>
<organism evidence="1 2">
    <name type="scientific">Romanomermis culicivorax</name>
    <name type="common">Nematode worm</name>
    <dbReference type="NCBI Taxonomy" id="13658"/>
    <lineage>
        <taxon>Eukaryota</taxon>
        <taxon>Metazoa</taxon>
        <taxon>Ecdysozoa</taxon>
        <taxon>Nematoda</taxon>
        <taxon>Enoplea</taxon>
        <taxon>Dorylaimia</taxon>
        <taxon>Mermithida</taxon>
        <taxon>Mermithoidea</taxon>
        <taxon>Mermithidae</taxon>
        <taxon>Romanomermis</taxon>
    </lineage>
</organism>
<evidence type="ECO:0000313" key="1">
    <source>
        <dbReference type="Proteomes" id="UP000887565"/>
    </source>
</evidence>
<dbReference type="WBParaSite" id="nRc.2.0.1.t20813-RA">
    <property type="protein sequence ID" value="nRc.2.0.1.t20813-RA"/>
    <property type="gene ID" value="nRc.2.0.1.g20813"/>
</dbReference>
<accession>A0A915J4R9</accession>
<dbReference type="AlphaFoldDB" id="A0A915J4R9"/>
<keyword evidence="1" id="KW-1185">Reference proteome</keyword>
<sequence>MRREKENEPRQIDLYTCFEISQPRKDVIVKPSVQCMQKTMLYMPMLDIFRLEISRSSLRPTLQIGFFANKPKKRAHILFANRP</sequence>
<name>A0A915J4R9_ROMCU</name>
<protein>
    <submittedName>
        <fullName evidence="2">Uncharacterized protein</fullName>
    </submittedName>
</protein>